<proteinExistence type="inferred from homology"/>
<dbReference type="KEGG" id="bdr:105230823"/>
<reference evidence="12" key="1">
    <citation type="submission" date="2025-05" db="UniProtKB">
        <authorList>
            <consortium name="RefSeq"/>
        </authorList>
    </citation>
    <scope>NUCLEOTIDE SEQUENCE [LARGE SCALE GENOMIC DNA]</scope>
</reference>
<evidence type="ECO:0000256" key="1">
    <source>
        <dbReference type="ARBA" id="ARBA00004123"/>
    </source>
</evidence>
<evidence type="ECO:0000256" key="3">
    <source>
        <dbReference type="ARBA" id="ARBA00022737"/>
    </source>
</evidence>
<dbReference type="InterPro" id="IPR050527">
    <property type="entry name" value="Snail/Krueppel_Znf"/>
</dbReference>
<dbReference type="RefSeq" id="XP_029408107.2">
    <property type="nucleotide sequence ID" value="XM_029552247.2"/>
</dbReference>
<evidence type="ECO:0000256" key="7">
    <source>
        <dbReference type="ARBA" id="ARBA00023242"/>
    </source>
</evidence>
<sequence length="672" mass="74464">MDKVNYSKCPLKKRPIMMLAQEEQQPEQMDCLDQDEGPVDLSLAAGAAPVHQPASSPPPAPAPASSTYTASYQFGQDNPEQRTALPTPPPSEKSVGVFTQNKEDLARRIWEETREIARAFPDVFTREEIARSLARLGYGDFPLPPEDEVCGKEEAETRPEPQRQQQYEGITPPPPTVNVEFAAREIKQEIIEVDNYVPTAGLRNYNNNLLKSIAEYEDCVQPQAYGTQQQQLQLMPAPPQSLQQATQSENCYYHAERRDYEPQDLSVRSDLPARRVLGENINLHNVARALLSMQQMGANNNNNNVAHAPAMHEERRTADSPNGNTLKIKTNNDLYYQCQQCNKCYSTYAGLVKHQQTHAYESTEYKIIRSVNNAEAPGALEAAGEFSSDKAAALIHSSSIASAQSAQKPVGVPRYHCKDCGKSYSTYSGLSKHQQFHCPAAEGNQVKKVFNCKNCDKTYVSLGALKMHIRTHTLPCKCPICGKAFSRPWLLQGHIRTHTGEKPFSCQHCNRAFADRSNLRAHMQTHSDVKKYSCPSCTKSFSRISLLGKHLQGGCQQSPHSASPTSSTENLAAYAASATSAALNSEGGFSQQQLQQHMQRLQQGAYNDENMPAERQQPSAYYYADSLGSSGDDQEELEEMHYSSTTPPLTAQPAQAQQQPSMTLMAAHGGEY</sequence>
<dbReference type="GO" id="GO:0008270">
    <property type="term" value="F:zinc ion binding"/>
    <property type="evidence" value="ECO:0007669"/>
    <property type="project" value="UniProtKB-KW"/>
</dbReference>
<dbReference type="PANTHER" id="PTHR24388:SF54">
    <property type="entry name" value="PROTEIN ESCARGOT"/>
    <property type="match status" value="1"/>
</dbReference>
<dbReference type="GO" id="GO:0007417">
    <property type="term" value="P:central nervous system development"/>
    <property type="evidence" value="ECO:0007669"/>
    <property type="project" value="UniProtKB-ARBA"/>
</dbReference>
<evidence type="ECO:0000256" key="5">
    <source>
        <dbReference type="ARBA" id="ARBA00022833"/>
    </source>
</evidence>
<keyword evidence="2" id="KW-0479">Metal-binding</keyword>
<dbReference type="GO" id="GO:0000978">
    <property type="term" value="F:RNA polymerase II cis-regulatory region sequence-specific DNA binding"/>
    <property type="evidence" value="ECO:0007669"/>
    <property type="project" value="TreeGrafter"/>
</dbReference>
<dbReference type="Proteomes" id="UP001652620">
    <property type="component" value="Chromosome 1"/>
</dbReference>
<keyword evidence="4 9" id="KW-0863">Zinc-finger</keyword>
<name>A0A8N4L2N8_BACDO</name>
<feature type="region of interest" description="Disordered" evidence="10">
    <location>
        <begin position="623"/>
        <end position="672"/>
    </location>
</feature>
<evidence type="ECO:0000256" key="10">
    <source>
        <dbReference type="SAM" id="MobiDB-lite"/>
    </source>
</evidence>
<evidence type="ECO:0000256" key="2">
    <source>
        <dbReference type="ARBA" id="ARBA00022723"/>
    </source>
</evidence>
<dbReference type="GO" id="GO:2000177">
    <property type="term" value="P:regulation of neural precursor cell proliferation"/>
    <property type="evidence" value="ECO:0007669"/>
    <property type="project" value="UniProtKB-ARBA"/>
</dbReference>
<feature type="region of interest" description="Disordered" evidence="10">
    <location>
        <begin position="20"/>
        <end position="96"/>
    </location>
</feature>
<evidence type="ECO:0000256" key="9">
    <source>
        <dbReference type="PROSITE-ProRule" id="PRU00042"/>
    </source>
</evidence>
<evidence type="ECO:0000256" key="8">
    <source>
        <dbReference type="ARBA" id="ARBA00037948"/>
    </source>
</evidence>
<feature type="domain" description="C2H2-type" evidence="11">
    <location>
        <begin position="415"/>
        <end position="442"/>
    </location>
</feature>
<feature type="domain" description="C2H2-type" evidence="11">
    <location>
        <begin position="450"/>
        <end position="473"/>
    </location>
</feature>
<evidence type="ECO:0000256" key="6">
    <source>
        <dbReference type="ARBA" id="ARBA00023125"/>
    </source>
</evidence>
<dbReference type="GO" id="GO:0000981">
    <property type="term" value="F:DNA-binding transcription factor activity, RNA polymerase II-specific"/>
    <property type="evidence" value="ECO:0007669"/>
    <property type="project" value="TreeGrafter"/>
</dbReference>
<comment type="subcellular location">
    <subcellularLocation>
        <location evidence="1">Nucleus</location>
    </subcellularLocation>
</comment>
<feature type="domain" description="C2H2-type" evidence="11">
    <location>
        <begin position="532"/>
        <end position="565"/>
    </location>
</feature>
<dbReference type="GO" id="GO:0045944">
    <property type="term" value="P:positive regulation of transcription by RNA polymerase II"/>
    <property type="evidence" value="ECO:0007669"/>
    <property type="project" value="UniProtKB-ARBA"/>
</dbReference>
<dbReference type="PANTHER" id="PTHR24388">
    <property type="entry name" value="ZINC FINGER PROTEIN"/>
    <property type="match status" value="1"/>
</dbReference>
<dbReference type="Pfam" id="PF00096">
    <property type="entry name" value="zf-C2H2"/>
    <property type="match status" value="6"/>
</dbReference>
<dbReference type="SMART" id="SM00355">
    <property type="entry name" value="ZnF_C2H2"/>
    <property type="match status" value="6"/>
</dbReference>
<dbReference type="Gene3D" id="3.30.160.60">
    <property type="entry name" value="Classic Zinc Finger"/>
    <property type="match status" value="5"/>
</dbReference>
<accession>A0A8N4L2N8</accession>
<feature type="domain" description="C2H2-type" evidence="11">
    <location>
        <begin position="504"/>
        <end position="531"/>
    </location>
</feature>
<dbReference type="OrthoDB" id="5428132at2759"/>
<evidence type="ECO:0000259" key="11">
    <source>
        <dbReference type="PROSITE" id="PS50157"/>
    </source>
</evidence>
<keyword evidence="3" id="KW-0677">Repeat</keyword>
<keyword evidence="12" id="KW-1185">Reference proteome</keyword>
<dbReference type="PROSITE" id="PS50157">
    <property type="entry name" value="ZINC_FINGER_C2H2_2"/>
    <property type="match status" value="6"/>
</dbReference>
<dbReference type="GO" id="GO:0060562">
    <property type="term" value="P:epithelial tube morphogenesis"/>
    <property type="evidence" value="ECO:0007669"/>
    <property type="project" value="UniProtKB-ARBA"/>
</dbReference>
<keyword evidence="6" id="KW-0238">DNA-binding</keyword>
<dbReference type="InterPro" id="IPR013087">
    <property type="entry name" value="Znf_C2H2_type"/>
</dbReference>
<dbReference type="GO" id="GO:0055059">
    <property type="term" value="P:asymmetric neuroblast division"/>
    <property type="evidence" value="ECO:0007669"/>
    <property type="project" value="UniProtKB-ARBA"/>
</dbReference>
<evidence type="ECO:0000256" key="4">
    <source>
        <dbReference type="ARBA" id="ARBA00022771"/>
    </source>
</evidence>
<dbReference type="GeneID" id="105230823"/>
<keyword evidence="5" id="KW-0862">Zinc</keyword>
<feature type="compositionally biased region" description="Low complexity" evidence="10">
    <location>
        <begin position="643"/>
        <end position="661"/>
    </location>
</feature>
<protein>
    <submittedName>
        <fullName evidence="13">Zinc finger protein 141</fullName>
    </submittedName>
</protein>
<dbReference type="GO" id="GO:0005634">
    <property type="term" value="C:nucleus"/>
    <property type="evidence" value="ECO:0007669"/>
    <property type="project" value="UniProtKB-SubCell"/>
</dbReference>
<feature type="compositionally biased region" description="Basic and acidic residues" evidence="10">
    <location>
        <begin position="152"/>
        <end position="161"/>
    </location>
</feature>
<evidence type="ECO:0000313" key="13">
    <source>
        <dbReference type="RefSeq" id="XP_029408107.2"/>
    </source>
</evidence>
<feature type="region of interest" description="Disordered" evidence="10">
    <location>
        <begin position="152"/>
        <end position="175"/>
    </location>
</feature>
<feature type="domain" description="C2H2-type" evidence="11">
    <location>
        <begin position="476"/>
        <end position="503"/>
    </location>
</feature>
<dbReference type="PROSITE" id="PS00028">
    <property type="entry name" value="ZINC_FINGER_C2H2_1"/>
    <property type="match status" value="5"/>
</dbReference>
<gene>
    <name evidence="13" type="primary">LOC105230823</name>
</gene>
<feature type="domain" description="C2H2-type" evidence="11">
    <location>
        <begin position="336"/>
        <end position="363"/>
    </location>
</feature>
<dbReference type="InterPro" id="IPR036236">
    <property type="entry name" value="Znf_C2H2_sf"/>
</dbReference>
<reference evidence="13" key="2">
    <citation type="submission" date="2025-08" db="UniProtKB">
        <authorList>
            <consortium name="RefSeq"/>
        </authorList>
    </citation>
    <scope>IDENTIFICATION</scope>
    <source>
        <tissue evidence="13">Adult</tissue>
    </source>
</reference>
<dbReference type="SUPFAM" id="SSF57667">
    <property type="entry name" value="beta-beta-alpha zinc fingers"/>
    <property type="match status" value="3"/>
</dbReference>
<evidence type="ECO:0000313" key="12">
    <source>
        <dbReference type="Proteomes" id="UP001652620"/>
    </source>
</evidence>
<dbReference type="AlphaFoldDB" id="A0A8N4L2N8"/>
<comment type="similarity">
    <text evidence="8">Belongs to the snail C2H2-type zinc-finger protein family.</text>
</comment>
<keyword evidence="7" id="KW-0539">Nucleus</keyword>
<organism evidence="12 13">
    <name type="scientific">Bactrocera dorsalis</name>
    <name type="common">Oriental fruit fly</name>
    <name type="synonym">Dacus dorsalis</name>
    <dbReference type="NCBI Taxonomy" id="27457"/>
    <lineage>
        <taxon>Eukaryota</taxon>
        <taxon>Metazoa</taxon>
        <taxon>Ecdysozoa</taxon>
        <taxon>Arthropoda</taxon>
        <taxon>Hexapoda</taxon>
        <taxon>Insecta</taxon>
        <taxon>Pterygota</taxon>
        <taxon>Neoptera</taxon>
        <taxon>Endopterygota</taxon>
        <taxon>Diptera</taxon>
        <taxon>Brachycera</taxon>
        <taxon>Muscomorpha</taxon>
        <taxon>Tephritoidea</taxon>
        <taxon>Tephritidae</taxon>
        <taxon>Bactrocera</taxon>
        <taxon>Bactrocera</taxon>
    </lineage>
</organism>
<feature type="compositionally biased region" description="Low complexity" evidence="10">
    <location>
        <begin position="63"/>
        <end position="72"/>
    </location>
</feature>